<dbReference type="KEGG" id="aswu:HUW51_12370"/>
<gene>
    <name evidence="2" type="ORF">HUW51_12370</name>
</gene>
<keyword evidence="1" id="KW-1133">Transmembrane helix</keyword>
<sequence>MKRFFKIFVFLFSFVVFTAMLEIPVSAQCALCRSSVESNRADEKLSKFGNGLNKGILFLVSVPYIMVGTVGFLWYRHNRKNKGK</sequence>
<protein>
    <submittedName>
        <fullName evidence="2">Uncharacterized protein</fullName>
    </submittedName>
</protein>
<dbReference type="EMBL" id="CP055156">
    <property type="protein sequence ID" value="QNF33476.1"/>
    <property type="molecule type" value="Genomic_DNA"/>
</dbReference>
<keyword evidence="3" id="KW-1185">Reference proteome</keyword>
<accession>A0A7G7G8J2</accession>
<keyword evidence="1" id="KW-0472">Membrane</keyword>
<evidence type="ECO:0000256" key="1">
    <source>
        <dbReference type="SAM" id="Phobius"/>
    </source>
</evidence>
<dbReference type="AlphaFoldDB" id="A0A7G7G8J2"/>
<name>A0A7G7G8J2_9BACT</name>
<dbReference type="Proteomes" id="UP000515237">
    <property type="component" value="Chromosome"/>
</dbReference>
<organism evidence="2 3">
    <name type="scientific">Adhaeribacter swui</name>
    <dbReference type="NCBI Taxonomy" id="2086471"/>
    <lineage>
        <taxon>Bacteria</taxon>
        <taxon>Pseudomonadati</taxon>
        <taxon>Bacteroidota</taxon>
        <taxon>Cytophagia</taxon>
        <taxon>Cytophagales</taxon>
        <taxon>Hymenobacteraceae</taxon>
        <taxon>Adhaeribacter</taxon>
    </lineage>
</organism>
<evidence type="ECO:0000313" key="3">
    <source>
        <dbReference type="Proteomes" id="UP000515237"/>
    </source>
</evidence>
<feature type="transmembrane region" description="Helical" evidence="1">
    <location>
        <begin position="55"/>
        <end position="75"/>
    </location>
</feature>
<evidence type="ECO:0000313" key="2">
    <source>
        <dbReference type="EMBL" id="QNF33476.1"/>
    </source>
</evidence>
<proteinExistence type="predicted"/>
<keyword evidence="1" id="KW-0812">Transmembrane</keyword>
<reference evidence="2 3" key="1">
    <citation type="journal article" date="2018" name="Int. J. Syst. Evol. Microbiol.">
        <title>Adhaeribacter swui sp. nov., isolated from wet mud.</title>
        <authorList>
            <person name="Kim D.U."/>
            <person name="Kim K.W."/>
            <person name="Kang M.S."/>
            <person name="Kim J.Y."/>
            <person name="Jang J.H."/>
            <person name="Kim M.K."/>
        </authorList>
    </citation>
    <scope>NUCLEOTIDE SEQUENCE [LARGE SCALE GENOMIC DNA]</scope>
    <source>
        <strain evidence="2 3">KCTC 52873</strain>
    </source>
</reference>